<comment type="cofactor">
    <cofactor evidence="8">
        <name>Mg(2+)</name>
        <dbReference type="ChEBI" id="CHEBI:18420"/>
    </cofactor>
    <text evidence="8">Binds 1 Mg(2+) ion per subunit.</text>
</comment>
<evidence type="ECO:0000256" key="3">
    <source>
        <dbReference type="ARBA" id="ARBA00022723"/>
    </source>
</evidence>
<keyword evidence="17" id="KW-1185">Reference proteome</keyword>
<dbReference type="InterPro" id="IPR016066">
    <property type="entry name" value="A-D-PHexomutase_CS"/>
</dbReference>
<dbReference type="FunFam" id="3.40.120.10:FF:000001">
    <property type="entry name" value="Phosphoglucosamine mutase"/>
    <property type="match status" value="1"/>
</dbReference>
<evidence type="ECO:0000259" key="13">
    <source>
        <dbReference type="Pfam" id="PF02878"/>
    </source>
</evidence>
<dbReference type="PANTHER" id="PTHR42946">
    <property type="entry name" value="PHOSPHOHEXOSE MUTASE"/>
    <property type="match status" value="1"/>
</dbReference>
<name>A0A017SVJ3_9BACT</name>
<accession>A0A017SVJ3</accession>
<feature type="compositionally biased region" description="Low complexity" evidence="11">
    <location>
        <begin position="8"/>
        <end position="19"/>
    </location>
</feature>
<comment type="function">
    <text evidence="8 10">Catalyzes the conversion of glucosamine-6-phosphate to glucosamine-1-phosphate.</text>
</comment>
<dbReference type="GO" id="GO:0009252">
    <property type="term" value="P:peptidoglycan biosynthetic process"/>
    <property type="evidence" value="ECO:0007669"/>
    <property type="project" value="TreeGrafter"/>
</dbReference>
<feature type="binding site" description="via phosphate group" evidence="8">
    <location>
        <position position="120"/>
    </location>
    <ligand>
        <name>Mg(2+)</name>
        <dbReference type="ChEBI" id="CHEBI:18420"/>
    </ligand>
</feature>
<dbReference type="InterPro" id="IPR005845">
    <property type="entry name" value="A-D-PHexomutase_a/b/a-II"/>
</dbReference>
<reference evidence="16 17" key="1">
    <citation type="submission" date="2013-05" db="EMBL/GenBank/DDBJ databases">
        <title>Genome assembly of Chondromyces apiculatus DSM 436.</title>
        <authorList>
            <person name="Sharma G."/>
            <person name="Khatri I."/>
            <person name="Kaur C."/>
            <person name="Mayilraj S."/>
            <person name="Subramanian S."/>
        </authorList>
    </citation>
    <scope>NUCLEOTIDE SEQUENCE [LARGE SCALE GENOMIC DNA]</scope>
    <source>
        <strain evidence="16 17">DSM 436</strain>
    </source>
</reference>
<comment type="similarity">
    <text evidence="1 8 9">Belongs to the phosphohexose mutase family.</text>
</comment>
<dbReference type="STRING" id="1192034.CAP_9011"/>
<keyword evidence="5 8" id="KW-0413">Isomerase</keyword>
<feature type="domain" description="Alpha-D-phosphohexomutase alpha/beta/alpha" evidence="14">
    <location>
        <begin position="179"/>
        <end position="275"/>
    </location>
</feature>
<dbReference type="Proteomes" id="UP000019678">
    <property type="component" value="Unassembled WGS sequence"/>
</dbReference>
<dbReference type="SUPFAM" id="SSF53738">
    <property type="entry name" value="Phosphoglucomutase, first 3 domains"/>
    <property type="match status" value="3"/>
</dbReference>
<evidence type="ECO:0000313" key="16">
    <source>
        <dbReference type="EMBL" id="EYF00792.1"/>
    </source>
</evidence>
<dbReference type="PRINTS" id="PR00509">
    <property type="entry name" value="PGMPMM"/>
</dbReference>
<dbReference type="CDD" id="cd05802">
    <property type="entry name" value="GlmM"/>
    <property type="match status" value="1"/>
</dbReference>
<evidence type="ECO:0000256" key="8">
    <source>
        <dbReference type="HAMAP-Rule" id="MF_01554"/>
    </source>
</evidence>
<dbReference type="GO" id="GO:0008966">
    <property type="term" value="F:phosphoglucosamine mutase activity"/>
    <property type="evidence" value="ECO:0007669"/>
    <property type="project" value="UniProtKB-UniRule"/>
</dbReference>
<dbReference type="Pfam" id="PF02879">
    <property type="entry name" value="PGM_PMM_II"/>
    <property type="match status" value="1"/>
</dbReference>
<feature type="binding site" evidence="8">
    <location>
        <position position="264"/>
    </location>
    <ligand>
        <name>Mg(2+)</name>
        <dbReference type="ChEBI" id="CHEBI:18420"/>
    </ligand>
</feature>
<evidence type="ECO:0000256" key="7">
    <source>
        <dbReference type="ARBA" id="ARBA00068193"/>
    </source>
</evidence>
<feature type="region of interest" description="Disordered" evidence="11">
    <location>
        <begin position="1"/>
        <end position="27"/>
    </location>
</feature>
<evidence type="ECO:0000256" key="4">
    <source>
        <dbReference type="ARBA" id="ARBA00022842"/>
    </source>
</evidence>
<evidence type="ECO:0000256" key="9">
    <source>
        <dbReference type="RuleBase" id="RU004326"/>
    </source>
</evidence>
<dbReference type="Gene3D" id="3.40.120.10">
    <property type="entry name" value="Alpha-D-Glucose-1,6-Bisphosphate, subunit A, domain 3"/>
    <property type="match status" value="3"/>
</dbReference>
<dbReference type="Pfam" id="PF02878">
    <property type="entry name" value="PGM_PMM_I"/>
    <property type="match status" value="1"/>
</dbReference>
<evidence type="ECO:0000256" key="5">
    <source>
        <dbReference type="ARBA" id="ARBA00023235"/>
    </source>
</evidence>
<dbReference type="PROSITE" id="PS00710">
    <property type="entry name" value="PGM_PMM"/>
    <property type="match status" value="1"/>
</dbReference>
<dbReference type="EMBL" id="ASRX01000098">
    <property type="protein sequence ID" value="EYF00792.1"/>
    <property type="molecule type" value="Genomic_DNA"/>
</dbReference>
<dbReference type="Pfam" id="PF00408">
    <property type="entry name" value="PGM_PMM_IV"/>
    <property type="match status" value="1"/>
</dbReference>
<dbReference type="FunFam" id="3.40.120.10:FF:000002">
    <property type="entry name" value="Phosphoglucosamine mutase"/>
    <property type="match status" value="1"/>
</dbReference>
<dbReference type="InterPro" id="IPR005843">
    <property type="entry name" value="A-D-PHexomutase_C"/>
</dbReference>
<feature type="binding site" evidence="8">
    <location>
        <position position="262"/>
    </location>
    <ligand>
        <name>Mg(2+)</name>
        <dbReference type="ChEBI" id="CHEBI:18420"/>
    </ligand>
</feature>
<evidence type="ECO:0000256" key="6">
    <source>
        <dbReference type="ARBA" id="ARBA00066330"/>
    </source>
</evidence>
<evidence type="ECO:0000313" key="17">
    <source>
        <dbReference type="Proteomes" id="UP000019678"/>
    </source>
</evidence>
<evidence type="ECO:0000256" key="2">
    <source>
        <dbReference type="ARBA" id="ARBA00022553"/>
    </source>
</evidence>
<feature type="modified residue" description="Phosphoserine" evidence="8">
    <location>
        <position position="120"/>
    </location>
</feature>
<dbReference type="NCBIfam" id="TIGR01455">
    <property type="entry name" value="glmM"/>
    <property type="match status" value="1"/>
</dbReference>
<feature type="domain" description="Alpha-D-phosphohexomutase C-terminal" evidence="12">
    <location>
        <begin position="406"/>
        <end position="461"/>
    </location>
</feature>
<dbReference type="GO" id="GO:0006048">
    <property type="term" value="P:UDP-N-acetylglucosamine biosynthetic process"/>
    <property type="evidence" value="ECO:0007669"/>
    <property type="project" value="TreeGrafter"/>
</dbReference>
<gene>
    <name evidence="8" type="primary">glmM</name>
    <name evidence="16" type="ORF">CAP_9011</name>
</gene>
<keyword evidence="2 8" id="KW-0597">Phosphoprotein</keyword>
<evidence type="ECO:0000256" key="10">
    <source>
        <dbReference type="RuleBase" id="RU004327"/>
    </source>
</evidence>
<feature type="domain" description="Alpha-D-phosphohexomutase alpha/beta/alpha" evidence="13">
    <location>
        <begin position="20"/>
        <end position="155"/>
    </location>
</feature>
<evidence type="ECO:0000256" key="1">
    <source>
        <dbReference type="ARBA" id="ARBA00010231"/>
    </source>
</evidence>
<dbReference type="RefSeq" id="WP_081865736.1">
    <property type="nucleotide sequence ID" value="NZ_ASRX01000098.1"/>
</dbReference>
<dbReference type="InterPro" id="IPR016055">
    <property type="entry name" value="A-D-PHexomutase_a/b/a-I/II/III"/>
</dbReference>
<dbReference type="InterPro" id="IPR005841">
    <property type="entry name" value="Alpha-D-phosphohexomutase_SF"/>
</dbReference>
<dbReference type="NCBIfam" id="NF008139">
    <property type="entry name" value="PRK10887.1"/>
    <property type="match status" value="1"/>
</dbReference>
<dbReference type="InterPro" id="IPR036900">
    <property type="entry name" value="A-D-PHexomutase_C_sf"/>
</dbReference>
<organism evidence="16 17">
    <name type="scientific">Chondromyces apiculatus DSM 436</name>
    <dbReference type="NCBI Taxonomy" id="1192034"/>
    <lineage>
        <taxon>Bacteria</taxon>
        <taxon>Pseudomonadati</taxon>
        <taxon>Myxococcota</taxon>
        <taxon>Polyangia</taxon>
        <taxon>Polyangiales</taxon>
        <taxon>Polyangiaceae</taxon>
        <taxon>Chondromyces</taxon>
    </lineage>
</organism>
<dbReference type="PANTHER" id="PTHR42946:SF1">
    <property type="entry name" value="PHOSPHOGLUCOMUTASE (ALPHA-D-GLUCOSE-1,6-BISPHOSPHATE-DEPENDENT)"/>
    <property type="match status" value="1"/>
</dbReference>
<feature type="binding site" evidence="8">
    <location>
        <position position="266"/>
    </location>
    <ligand>
        <name>Mg(2+)</name>
        <dbReference type="ChEBI" id="CHEBI:18420"/>
    </ligand>
</feature>
<evidence type="ECO:0000256" key="11">
    <source>
        <dbReference type="SAM" id="MobiDB-lite"/>
    </source>
</evidence>
<dbReference type="InterPro" id="IPR006352">
    <property type="entry name" value="GlmM_bact"/>
</dbReference>
<dbReference type="GO" id="GO:0005975">
    <property type="term" value="P:carbohydrate metabolic process"/>
    <property type="evidence" value="ECO:0007669"/>
    <property type="project" value="InterPro"/>
</dbReference>
<dbReference type="eggNOG" id="COG1109">
    <property type="taxonomic scope" value="Bacteria"/>
</dbReference>
<dbReference type="HAMAP" id="MF_01554_B">
    <property type="entry name" value="GlmM_B"/>
    <property type="match status" value="1"/>
</dbReference>
<keyword evidence="4 8" id="KW-0460">Magnesium</keyword>
<sequence length="472" mass="50355">MAKQTKNTPAPTATPTPATRKLFGTDGVRGVANVPPMTPEMALRLGRAITHVARRGKKRQVRVVVGKDTRLSGYMLETALASGICAMGGRVMLSGPIPTPAVAQLTQSMRADAGIVISASHNPYDDNGIKVFGANGFKLPDADEAEIERLMESTELDEARVVGGEIGSAVKLDDARGRYVVFCKNTFPANLTLDGVKVVVDAAHGAAYRVAPAVFSELGASVTAFGVKPNGCNINRDAGALHPDHVKHEVLKRRAALGIALDGDADRVIMVDERGEVVDGDAIMALCALRMLRQERLPKRTLVATVMSNLGLERALKAHGGHVERTAVGDRYVVEAMRSGGYTFGGEQSGHLIFLDHATTGDGIVAALKVLAIMIEEGKPLSELAREAMQRVPQVLLNETFATRMPTEAMKKMTSEIGRVEKALGDRGRVLVRWSGTEPKLRVMVEGEDADQITTFAQEILGAARGDLAPAS</sequence>
<comment type="catalytic activity">
    <reaction evidence="8 10">
        <text>alpha-D-glucosamine 1-phosphate = D-glucosamine 6-phosphate</text>
        <dbReference type="Rhea" id="RHEA:23424"/>
        <dbReference type="ChEBI" id="CHEBI:58516"/>
        <dbReference type="ChEBI" id="CHEBI:58725"/>
        <dbReference type="EC" id="5.4.2.10"/>
    </reaction>
</comment>
<dbReference type="EC" id="5.4.2.10" evidence="6 8"/>
<feature type="active site" description="Phosphoserine intermediate" evidence="8">
    <location>
        <position position="120"/>
    </location>
</feature>
<dbReference type="SUPFAM" id="SSF55957">
    <property type="entry name" value="Phosphoglucomutase, C-terminal domain"/>
    <property type="match status" value="1"/>
</dbReference>
<protein>
    <recommendedName>
        <fullName evidence="7 8">Phosphoglucosamine mutase</fullName>
        <ecNumber evidence="6 8">5.4.2.10</ecNumber>
    </recommendedName>
</protein>
<dbReference type="Pfam" id="PF02880">
    <property type="entry name" value="PGM_PMM_III"/>
    <property type="match status" value="1"/>
</dbReference>
<comment type="caution">
    <text evidence="16">The sequence shown here is derived from an EMBL/GenBank/DDBJ whole genome shotgun (WGS) entry which is preliminary data.</text>
</comment>
<dbReference type="GO" id="GO:0000287">
    <property type="term" value="F:magnesium ion binding"/>
    <property type="evidence" value="ECO:0007669"/>
    <property type="project" value="UniProtKB-UniRule"/>
</dbReference>
<dbReference type="InterPro" id="IPR005844">
    <property type="entry name" value="A-D-PHexomutase_a/b/a-I"/>
</dbReference>
<dbReference type="OrthoDB" id="9806956at2"/>
<evidence type="ECO:0000259" key="14">
    <source>
        <dbReference type="Pfam" id="PF02879"/>
    </source>
</evidence>
<dbReference type="GO" id="GO:0004615">
    <property type="term" value="F:phosphomannomutase activity"/>
    <property type="evidence" value="ECO:0007669"/>
    <property type="project" value="TreeGrafter"/>
</dbReference>
<evidence type="ECO:0000259" key="12">
    <source>
        <dbReference type="Pfam" id="PF00408"/>
    </source>
</evidence>
<evidence type="ECO:0000259" key="15">
    <source>
        <dbReference type="Pfam" id="PF02880"/>
    </source>
</evidence>
<dbReference type="InterPro" id="IPR005846">
    <property type="entry name" value="A-D-PHexomutase_a/b/a-III"/>
</dbReference>
<comment type="PTM">
    <text evidence="8">Activated by phosphorylation.</text>
</comment>
<dbReference type="AlphaFoldDB" id="A0A017SVJ3"/>
<proteinExistence type="inferred from homology"/>
<dbReference type="GO" id="GO:0005829">
    <property type="term" value="C:cytosol"/>
    <property type="evidence" value="ECO:0007669"/>
    <property type="project" value="TreeGrafter"/>
</dbReference>
<keyword evidence="3 8" id="KW-0479">Metal-binding</keyword>
<dbReference type="InterPro" id="IPR050060">
    <property type="entry name" value="Phosphoglucosamine_mutase"/>
</dbReference>
<dbReference type="Gene3D" id="3.30.310.50">
    <property type="entry name" value="Alpha-D-phosphohexomutase, C-terminal domain"/>
    <property type="match status" value="1"/>
</dbReference>
<feature type="domain" description="Alpha-D-phosphohexomutase alpha/beta/alpha" evidence="15">
    <location>
        <begin position="279"/>
        <end position="391"/>
    </location>
</feature>